<dbReference type="OrthoDB" id="9798690at2"/>
<evidence type="ECO:0000313" key="3">
    <source>
        <dbReference type="EMBL" id="PRO73387.1"/>
    </source>
</evidence>
<dbReference type="AlphaFoldDB" id="A0A2S9VA85"/>
<name>A0A2S9VA85_9ALTE</name>
<evidence type="ECO:0000259" key="2">
    <source>
        <dbReference type="Pfam" id="PF13386"/>
    </source>
</evidence>
<dbReference type="InterPro" id="IPR039447">
    <property type="entry name" value="UreH-like_TM_dom"/>
</dbReference>
<reference evidence="4" key="1">
    <citation type="journal article" date="2020" name="Int. J. Syst. Evol. Microbiol.">
        <title>Alteromonas alba sp. nov., a marine bacterium isolated from the seawater of the West Pacific Ocean.</title>
        <authorList>
            <person name="Sun C."/>
            <person name="Wu Y.-H."/>
            <person name="Xamxidin M."/>
            <person name="Cheng H."/>
            <person name="Xu X.-W."/>
        </authorList>
    </citation>
    <scope>NUCLEOTIDE SEQUENCE [LARGE SCALE GENOMIC DNA]</scope>
    <source>
        <strain evidence="4">190</strain>
    </source>
</reference>
<feature type="transmembrane region" description="Helical" evidence="1">
    <location>
        <begin position="76"/>
        <end position="97"/>
    </location>
</feature>
<keyword evidence="1" id="KW-0812">Transmembrane</keyword>
<dbReference type="Proteomes" id="UP000238949">
    <property type="component" value="Unassembled WGS sequence"/>
</dbReference>
<dbReference type="RefSeq" id="WP_105934744.1">
    <property type="nucleotide sequence ID" value="NZ_PVNP01000118.1"/>
</dbReference>
<comment type="caution">
    <text evidence="3">The sequence shown here is derived from an EMBL/GenBank/DDBJ whole genome shotgun (WGS) entry which is preliminary data.</text>
</comment>
<feature type="domain" description="Urease accessory protein UreH-like transmembrane" evidence="2">
    <location>
        <begin position="9"/>
        <end position="211"/>
    </location>
</feature>
<feature type="transmembrane region" description="Helical" evidence="1">
    <location>
        <begin position="6"/>
        <end position="32"/>
    </location>
</feature>
<dbReference type="PANTHER" id="PTHR42208:SF1">
    <property type="entry name" value="HEAVY METAL TRANSPORTER"/>
    <property type="match status" value="1"/>
</dbReference>
<feature type="transmembrane region" description="Helical" evidence="1">
    <location>
        <begin position="53"/>
        <end position="70"/>
    </location>
</feature>
<feature type="transmembrane region" description="Helical" evidence="1">
    <location>
        <begin position="201"/>
        <end position="218"/>
    </location>
</feature>
<keyword evidence="1" id="KW-0472">Membrane</keyword>
<proteinExistence type="predicted"/>
<organism evidence="3 4">
    <name type="scientific">Alteromonas alba</name>
    <dbReference type="NCBI Taxonomy" id="2079529"/>
    <lineage>
        <taxon>Bacteria</taxon>
        <taxon>Pseudomonadati</taxon>
        <taxon>Pseudomonadota</taxon>
        <taxon>Gammaproteobacteria</taxon>
        <taxon>Alteromonadales</taxon>
        <taxon>Alteromonadaceae</taxon>
        <taxon>Alteromonas/Salinimonas group</taxon>
        <taxon>Alteromonas</taxon>
    </lineage>
</organism>
<evidence type="ECO:0000256" key="1">
    <source>
        <dbReference type="SAM" id="Phobius"/>
    </source>
</evidence>
<keyword evidence="1" id="KW-1133">Transmembrane helix</keyword>
<protein>
    <submittedName>
        <fullName evidence="3">Cytochrome biogenesis protein</fullName>
    </submittedName>
</protein>
<dbReference type="Pfam" id="PF13386">
    <property type="entry name" value="DsbD_2"/>
    <property type="match status" value="1"/>
</dbReference>
<gene>
    <name evidence="3" type="ORF">C6Y40_11680</name>
</gene>
<keyword evidence="4" id="KW-1185">Reference proteome</keyword>
<sequence length="222" mass="23792">MSDYSFISAFIVGLAGSLHCVGMCGGIAGALRAAVPGGQPPLPYIFSYNLGRITSYAIAGAVTGVLGQVARASVSHGLMIFQLLSAVMLIAMGLYLAQWWRGLARLEKLGNGLWQRIRPWSKRFIPFKSPLSAFPYGFIWGWLPCGLVYSTLTWALVSGDGLYGAATMAAFGLGTFPALIAVSLGAGWLLKLLQHPKTKSLVAICLIIYAVFLIYRTLNGNN</sequence>
<dbReference type="EMBL" id="PVNP01000118">
    <property type="protein sequence ID" value="PRO73387.1"/>
    <property type="molecule type" value="Genomic_DNA"/>
</dbReference>
<evidence type="ECO:0000313" key="4">
    <source>
        <dbReference type="Proteomes" id="UP000238949"/>
    </source>
</evidence>
<accession>A0A2S9VA85</accession>
<feature type="transmembrane region" description="Helical" evidence="1">
    <location>
        <begin position="133"/>
        <end position="157"/>
    </location>
</feature>
<feature type="transmembrane region" description="Helical" evidence="1">
    <location>
        <begin position="163"/>
        <end position="189"/>
    </location>
</feature>
<dbReference type="PANTHER" id="PTHR42208">
    <property type="entry name" value="HEAVY METAL TRANSPORTER-RELATED"/>
    <property type="match status" value="1"/>
</dbReference>